<evidence type="ECO:0000256" key="1">
    <source>
        <dbReference type="SAM" id="Phobius"/>
    </source>
</evidence>
<evidence type="ECO:0000313" key="2">
    <source>
        <dbReference type="EMBL" id="KFI62993.1"/>
    </source>
</evidence>
<comment type="caution">
    <text evidence="2">The sequence shown here is derived from an EMBL/GenBank/DDBJ whole genome shotgun (WGS) entry which is preliminary data.</text>
</comment>
<keyword evidence="3" id="KW-1185">Reference proteome</keyword>
<keyword evidence="1" id="KW-1133">Transmembrane helix</keyword>
<feature type="transmembrane region" description="Helical" evidence="1">
    <location>
        <begin position="12"/>
        <end position="35"/>
    </location>
</feature>
<feature type="transmembrane region" description="Helical" evidence="1">
    <location>
        <begin position="41"/>
        <end position="60"/>
    </location>
</feature>
<keyword evidence="1" id="KW-0472">Membrane</keyword>
<dbReference type="Proteomes" id="UP000029067">
    <property type="component" value="Unassembled WGS sequence"/>
</dbReference>
<gene>
    <name evidence="2" type="ORF">BCUN_0826</name>
</gene>
<name>A0A087AW43_9BIFI</name>
<sequence length="145" mass="15715">MKEPRWNPFVALGKLLFALVLIGVVLAFMAGAVLWGIIKAIWPFLVVAGVVGAIMFLVDVDREKKQRMMAEQAARQAAWEAEQARLAALPKPPAPGVPPTGQSEGRWTVDYWPPLTQSTPMRPLPVAADSVAAPVVMPPTRSPSH</sequence>
<dbReference type="EMBL" id="JGYV01000010">
    <property type="protein sequence ID" value="KFI62993.1"/>
    <property type="molecule type" value="Genomic_DNA"/>
</dbReference>
<organism evidence="2 3">
    <name type="scientific">Bifidobacterium cuniculi</name>
    <dbReference type="NCBI Taxonomy" id="1688"/>
    <lineage>
        <taxon>Bacteria</taxon>
        <taxon>Bacillati</taxon>
        <taxon>Actinomycetota</taxon>
        <taxon>Actinomycetes</taxon>
        <taxon>Bifidobacteriales</taxon>
        <taxon>Bifidobacteriaceae</taxon>
        <taxon>Bifidobacterium</taxon>
    </lineage>
</organism>
<keyword evidence="1" id="KW-0812">Transmembrane</keyword>
<dbReference type="RefSeq" id="WP_033515671.1">
    <property type="nucleotide sequence ID" value="NZ_JGYV01000010.1"/>
</dbReference>
<reference evidence="2 3" key="1">
    <citation type="submission" date="2014-03" db="EMBL/GenBank/DDBJ databases">
        <title>Genomics of Bifidobacteria.</title>
        <authorList>
            <person name="Ventura M."/>
            <person name="Milani C."/>
            <person name="Lugli G.A."/>
        </authorList>
    </citation>
    <scope>NUCLEOTIDE SEQUENCE [LARGE SCALE GENOMIC DNA]</scope>
    <source>
        <strain evidence="2 3">LMG 10738</strain>
    </source>
</reference>
<proteinExistence type="predicted"/>
<dbReference type="AlphaFoldDB" id="A0A087AW43"/>
<evidence type="ECO:0000313" key="3">
    <source>
        <dbReference type="Proteomes" id="UP000029067"/>
    </source>
</evidence>
<protein>
    <submittedName>
        <fullName evidence="2">Uncharacterized protein</fullName>
    </submittedName>
</protein>
<accession>A0A087AW43</accession>